<organism evidence="8 9">
    <name type="scientific">Rathayibacter festucae DSM 15932</name>
    <dbReference type="NCBI Taxonomy" id="1328866"/>
    <lineage>
        <taxon>Bacteria</taxon>
        <taxon>Bacillati</taxon>
        <taxon>Actinomycetota</taxon>
        <taxon>Actinomycetes</taxon>
        <taxon>Micrococcales</taxon>
        <taxon>Microbacteriaceae</taxon>
        <taxon>Rathayibacter</taxon>
    </lineage>
</organism>
<evidence type="ECO:0000256" key="6">
    <source>
        <dbReference type="SAM" id="MobiDB-lite"/>
    </source>
</evidence>
<name>A0A3T0T317_9MICO</name>
<dbReference type="Gene3D" id="3.40.50.300">
    <property type="entry name" value="P-loop containing nucleotide triphosphate hydrolases"/>
    <property type="match status" value="1"/>
</dbReference>
<accession>A0A3T0T317</accession>
<dbReference type="InterPro" id="IPR050763">
    <property type="entry name" value="ABC_transporter_ATP-binding"/>
</dbReference>
<sequence length="310" mass="32600">MDGTNGTTPTGTPQHATDSPQDGVDRHDPTVAVASPSTATPATATPAPAWAAPDATGRQDEIALRIRGLRKRFGDKEAVAGIDLDVPAGSFFGLVGPNGAGKTTTLSMATALLRPDAGTVTIHDVDVWQDTLEAKRLIGVLADGVKLFDRLTGLQLITYYGLLCGIDRPTVLERADDLLALLGLDPADRTLVVDYSAGMTKKIALACALVRAPRLLVLDEPFESVDPVSAANIRDILTGYVASGGTVIVSSHSMDLVERMCDRVAVIADGRVLAAGTLEEVRAGSSLEERFVDLVGGRTHQEGPAWLRIS</sequence>
<dbReference type="PROSITE" id="PS50893">
    <property type="entry name" value="ABC_TRANSPORTER_2"/>
    <property type="match status" value="1"/>
</dbReference>
<keyword evidence="4" id="KW-0067">ATP-binding</keyword>
<dbReference type="GO" id="GO:0005886">
    <property type="term" value="C:plasma membrane"/>
    <property type="evidence" value="ECO:0007669"/>
    <property type="project" value="UniProtKB-SubCell"/>
</dbReference>
<reference evidence="8 9" key="1">
    <citation type="submission" date="2018-03" db="EMBL/GenBank/DDBJ databases">
        <title>Bacteriophage NCPPB3778 and a type I-E CRISPR drive the evolution of the US Biological Select Agent, Rathayibacter toxicus.</title>
        <authorList>
            <person name="Davis E.W.II."/>
            <person name="Tabima J.F."/>
            <person name="Weisberg A.J."/>
            <person name="Dantas Lopes L."/>
            <person name="Wiseman M.S."/>
            <person name="Wiseman M.S."/>
            <person name="Pupko T."/>
            <person name="Belcher M.S."/>
            <person name="Sechler A.J."/>
            <person name="Tancos M.A."/>
            <person name="Schroeder B.K."/>
            <person name="Murray T.D."/>
            <person name="Luster D.G."/>
            <person name="Schneider W.L."/>
            <person name="Rogers E."/>
            <person name="Andreote F.D."/>
            <person name="Grunwald N.J."/>
            <person name="Putnam M.L."/>
            <person name="Chang J.H."/>
        </authorList>
    </citation>
    <scope>NUCLEOTIDE SEQUENCE [LARGE SCALE GENOMIC DNA]</scope>
    <source>
        <strain evidence="8 9">DSM 15932</strain>
    </source>
</reference>
<protein>
    <submittedName>
        <fullName evidence="8">ABC transporter</fullName>
    </submittedName>
</protein>
<evidence type="ECO:0000256" key="4">
    <source>
        <dbReference type="ARBA" id="ARBA00022840"/>
    </source>
</evidence>
<dbReference type="AlphaFoldDB" id="A0A3T0T317"/>
<dbReference type="InterPro" id="IPR003439">
    <property type="entry name" value="ABC_transporter-like_ATP-bd"/>
</dbReference>
<feature type="domain" description="ABC transporter" evidence="7">
    <location>
        <begin position="64"/>
        <end position="294"/>
    </location>
</feature>
<dbReference type="PANTHER" id="PTHR42711:SF19">
    <property type="entry name" value="DOXORUBICIN RESISTANCE ATP-BINDING PROTEIN DRRA"/>
    <property type="match status" value="1"/>
</dbReference>
<proteinExistence type="predicted"/>
<evidence type="ECO:0000313" key="9">
    <source>
        <dbReference type="Proteomes" id="UP000285317"/>
    </source>
</evidence>
<gene>
    <name evidence="8" type="ORF">C1I64_13795</name>
</gene>
<evidence type="ECO:0000313" key="8">
    <source>
        <dbReference type="EMBL" id="AZZ53001.1"/>
    </source>
</evidence>
<dbReference type="InterPro" id="IPR003593">
    <property type="entry name" value="AAA+_ATPase"/>
</dbReference>
<dbReference type="PANTHER" id="PTHR42711">
    <property type="entry name" value="ABC TRANSPORTER ATP-BINDING PROTEIN"/>
    <property type="match status" value="1"/>
</dbReference>
<dbReference type="Proteomes" id="UP000285317">
    <property type="component" value="Chromosome"/>
</dbReference>
<keyword evidence="2" id="KW-0813">Transport</keyword>
<evidence type="ECO:0000259" key="7">
    <source>
        <dbReference type="PROSITE" id="PS50893"/>
    </source>
</evidence>
<dbReference type="GO" id="GO:0016887">
    <property type="term" value="F:ATP hydrolysis activity"/>
    <property type="evidence" value="ECO:0007669"/>
    <property type="project" value="InterPro"/>
</dbReference>
<evidence type="ECO:0000256" key="5">
    <source>
        <dbReference type="ARBA" id="ARBA00023251"/>
    </source>
</evidence>
<keyword evidence="3" id="KW-0547">Nucleotide-binding</keyword>
<comment type="subcellular location">
    <subcellularLocation>
        <location evidence="1">Cell membrane</location>
        <topology evidence="1">Peripheral membrane protein</topology>
    </subcellularLocation>
</comment>
<dbReference type="SUPFAM" id="SSF52540">
    <property type="entry name" value="P-loop containing nucleoside triphosphate hydrolases"/>
    <property type="match status" value="1"/>
</dbReference>
<evidence type="ECO:0000256" key="3">
    <source>
        <dbReference type="ARBA" id="ARBA00022741"/>
    </source>
</evidence>
<keyword evidence="5" id="KW-0046">Antibiotic resistance</keyword>
<dbReference type="InterPro" id="IPR027417">
    <property type="entry name" value="P-loop_NTPase"/>
</dbReference>
<dbReference type="CDD" id="cd03230">
    <property type="entry name" value="ABC_DR_subfamily_A"/>
    <property type="match status" value="1"/>
</dbReference>
<feature type="compositionally biased region" description="Low complexity" evidence="6">
    <location>
        <begin position="1"/>
        <end position="13"/>
    </location>
</feature>
<dbReference type="SMART" id="SM00382">
    <property type="entry name" value="AAA"/>
    <property type="match status" value="1"/>
</dbReference>
<feature type="compositionally biased region" description="Low complexity" evidence="6">
    <location>
        <begin position="30"/>
        <end position="56"/>
    </location>
</feature>
<dbReference type="EMBL" id="CP028137">
    <property type="protein sequence ID" value="AZZ53001.1"/>
    <property type="molecule type" value="Genomic_DNA"/>
</dbReference>
<dbReference type="RefSeq" id="WP_127887574.1">
    <property type="nucleotide sequence ID" value="NZ_CP028137.1"/>
</dbReference>
<feature type="region of interest" description="Disordered" evidence="6">
    <location>
        <begin position="1"/>
        <end position="56"/>
    </location>
</feature>
<evidence type="ECO:0000256" key="1">
    <source>
        <dbReference type="ARBA" id="ARBA00004202"/>
    </source>
</evidence>
<dbReference type="GO" id="GO:0046677">
    <property type="term" value="P:response to antibiotic"/>
    <property type="evidence" value="ECO:0007669"/>
    <property type="project" value="UniProtKB-KW"/>
</dbReference>
<evidence type="ECO:0000256" key="2">
    <source>
        <dbReference type="ARBA" id="ARBA00022448"/>
    </source>
</evidence>
<dbReference type="KEGG" id="rfs:C1I64_13795"/>
<dbReference type="GO" id="GO:0005524">
    <property type="term" value="F:ATP binding"/>
    <property type="evidence" value="ECO:0007669"/>
    <property type="project" value="UniProtKB-KW"/>
</dbReference>
<dbReference type="Pfam" id="PF00005">
    <property type="entry name" value="ABC_tran"/>
    <property type="match status" value="1"/>
</dbReference>